<organism evidence="3 4">
    <name type="scientific">Thalassiosira pseudonana</name>
    <name type="common">Marine diatom</name>
    <name type="synonym">Cyclotella nana</name>
    <dbReference type="NCBI Taxonomy" id="35128"/>
    <lineage>
        <taxon>Eukaryota</taxon>
        <taxon>Sar</taxon>
        <taxon>Stramenopiles</taxon>
        <taxon>Ochrophyta</taxon>
        <taxon>Bacillariophyta</taxon>
        <taxon>Coscinodiscophyceae</taxon>
        <taxon>Thalassiosirophycidae</taxon>
        <taxon>Thalassiosirales</taxon>
        <taxon>Thalassiosiraceae</taxon>
        <taxon>Thalassiosira</taxon>
    </lineage>
</organism>
<dbReference type="EMBL" id="DS999415">
    <property type="protein sequence ID" value="EED87291.1"/>
    <property type="molecule type" value="Genomic_DNA"/>
</dbReference>
<dbReference type="PANTHER" id="PTHR21228">
    <property type="entry name" value="FAST LEU-RICH DOMAIN-CONTAINING"/>
    <property type="match status" value="1"/>
</dbReference>
<dbReference type="KEGG" id="tps:THAPSDRAFT_24358"/>
<dbReference type="STRING" id="35128.B8LC31"/>
<dbReference type="eggNOG" id="ENOG502S18V">
    <property type="taxonomic scope" value="Eukaryota"/>
</dbReference>
<reference evidence="3 4" key="1">
    <citation type="journal article" date="2004" name="Science">
        <title>The genome of the diatom Thalassiosira pseudonana: ecology, evolution, and metabolism.</title>
        <authorList>
            <person name="Armbrust E.V."/>
            <person name="Berges J.A."/>
            <person name="Bowler C."/>
            <person name="Green B.R."/>
            <person name="Martinez D."/>
            <person name="Putnam N.H."/>
            <person name="Zhou S."/>
            <person name="Allen A.E."/>
            <person name="Apt K.E."/>
            <person name="Bechner M."/>
            <person name="Brzezinski M.A."/>
            <person name="Chaal B.K."/>
            <person name="Chiovitti A."/>
            <person name="Davis A.K."/>
            <person name="Demarest M.S."/>
            <person name="Detter J.C."/>
            <person name="Glavina T."/>
            <person name="Goodstein D."/>
            <person name="Hadi M.Z."/>
            <person name="Hellsten U."/>
            <person name="Hildebrand M."/>
            <person name="Jenkins B.D."/>
            <person name="Jurka J."/>
            <person name="Kapitonov V.V."/>
            <person name="Kroger N."/>
            <person name="Lau W.W."/>
            <person name="Lane T.W."/>
            <person name="Larimer F.W."/>
            <person name="Lippmeier J.C."/>
            <person name="Lucas S."/>
            <person name="Medina M."/>
            <person name="Montsant A."/>
            <person name="Obornik M."/>
            <person name="Parker M.S."/>
            <person name="Palenik B."/>
            <person name="Pazour G.J."/>
            <person name="Richardson P.M."/>
            <person name="Rynearson T.A."/>
            <person name="Saito M.A."/>
            <person name="Schwartz D.C."/>
            <person name="Thamatrakoln K."/>
            <person name="Valentin K."/>
            <person name="Vardi A."/>
            <person name="Wilkerson F.P."/>
            <person name="Rokhsar D.S."/>
        </authorList>
    </citation>
    <scope>NUCLEOTIDE SEQUENCE [LARGE SCALE GENOMIC DNA]</scope>
    <source>
        <strain evidence="3 4">CCMP1335</strain>
    </source>
</reference>
<evidence type="ECO:0000313" key="3">
    <source>
        <dbReference type="EMBL" id="EED87291.1"/>
    </source>
</evidence>
<dbReference type="GO" id="GO:0035770">
    <property type="term" value="C:ribonucleoprotein granule"/>
    <property type="evidence" value="ECO:0000318"/>
    <property type="project" value="GO_Central"/>
</dbReference>
<dbReference type="OMA" id="HLANITW"/>
<dbReference type="InterPro" id="IPR058917">
    <property type="entry name" value="RESC6_dom"/>
</dbReference>
<dbReference type="PANTHER" id="PTHR21228:SF40">
    <property type="entry name" value="LD45607P"/>
    <property type="match status" value="1"/>
</dbReference>
<dbReference type="Pfam" id="PF08373">
    <property type="entry name" value="RAP"/>
    <property type="match status" value="1"/>
</dbReference>
<dbReference type="GO" id="GO:0003723">
    <property type="term" value="F:RNA binding"/>
    <property type="evidence" value="ECO:0000318"/>
    <property type="project" value="GO_Central"/>
</dbReference>
<sequence length="1014" mass="114325">MYSSSLDTKRWFSGSNDSNNDDGWKAFRPKATINRHSSRRDDAGQSLGQSLTSRPRVSDDSGNAHHNRNSNQYYQSSNSSSSSQLNNQAYTNRRQGNFNPNYQRNPHTSQLYSELHACRTIDETLQLANDNIHNLSPRATDAVWKHVLSLLNKPSRINRETGDDSVQYFLLDNLFDHTVNCVDRCSPVDLSYLAQTIASIIKAVYKKGHPKNRGYNDHQRLYCLLLNDNTLFWEKIQSRSLLLMSSLRPKWLVSIAWSYATALDPINANSRVPLDVSPFFQVSSDSFKQRKHEFSSKHISNLAWACMSCRQSNSVLMRDIADEFVSRREYEMDERCEDVENIDAVTLCQIANSFAKAGYNDERLFQSISDATISILTSFDARHLANMAYAFALARVNPRYDDGLTLFDDIANEFIPRLHTATTQHLANITWAYATIGHANPDLFGAVAEEAMGRLKEFSPQHLENLSWALSKFPHSSNEILDRIAEEVVARGLQCSTSQGIAMLAHSFATLNHATNGDFWECIENTASSRVSSFGVIECIQIAWAFATIGRKADDLFRGIERVSMSKMDQFNPQGLSNLAWAFSTLEYDSPTLFNAIAECSERKLDQFKPQEKAMLVLALSRIDRSFPDIFDTIASQSASELDKFSSLDLFNLVVSYVKAGQQSEQWLLAIESEILRRSHELKPQMLVGVAWAYAAAGYRSPALFNYISDVSVPHCNDLKRQEVASLAWSFAALNFFHRPLLEALAVSSEGRWEEFSAQNLANMAWAYTTAQETRHSLLRGIADAAIKKHDEFTHQGFSNLLWAYAAAGHPHQRLFSALAPSVAEVLDTCNGQSLANIAWAFAVSNVNDELLFSDRFVDVCSSKIDEFNSEGLCQLHQWNIWRAEIGSDKVLPPMIAKKCYTQFTSRPLQGSNLQSDAMKVLTSMDLHPIEEVQTESGYCLDFVVNVDGEELGIEVDGPHHFVGRDPTGSTLLKRRHVENVDRIPIISLPYWELNELETLDDKQLYLRSKLGIS</sequence>
<feature type="domain" description="RAP" evidence="2">
    <location>
        <begin position="952"/>
        <end position="1009"/>
    </location>
</feature>
<dbReference type="GO" id="GO:0000963">
    <property type="term" value="P:mitochondrial RNA processing"/>
    <property type="evidence" value="ECO:0000318"/>
    <property type="project" value="GO_Central"/>
</dbReference>
<feature type="region of interest" description="Disordered" evidence="1">
    <location>
        <begin position="1"/>
        <end position="86"/>
    </location>
</feature>
<dbReference type="InterPro" id="IPR013584">
    <property type="entry name" value="RAP"/>
</dbReference>
<proteinExistence type="predicted"/>
<feature type="compositionally biased region" description="Polar residues" evidence="1">
    <location>
        <begin position="46"/>
        <end position="55"/>
    </location>
</feature>
<keyword evidence="4" id="KW-1185">Reference proteome</keyword>
<evidence type="ECO:0000313" key="4">
    <source>
        <dbReference type="Proteomes" id="UP000001449"/>
    </source>
</evidence>
<dbReference type="SMART" id="SM00952">
    <property type="entry name" value="RAP"/>
    <property type="match status" value="1"/>
</dbReference>
<dbReference type="PROSITE" id="PS51286">
    <property type="entry name" value="RAP"/>
    <property type="match status" value="1"/>
</dbReference>
<dbReference type="InterPro" id="IPR050870">
    <property type="entry name" value="FAST_kinase"/>
</dbReference>
<dbReference type="GO" id="GO:0005759">
    <property type="term" value="C:mitochondrial matrix"/>
    <property type="evidence" value="ECO:0000318"/>
    <property type="project" value="GO_Central"/>
</dbReference>
<dbReference type="GeneID" id="7448345"/>
<gene>
    <name evidence="3" type="ORF">THAPSDRAFT_24358</name>
</gene>
<dbReference type="PaxDb" id="35128-Thaps24358"/>
<dbReference type="Proteomes" id="UP000001449">
    <property type="component" value="Chromosome 11"/>
</dbReference>
<dbReference type="Pfam" id="PF26188">
    <property type="entry name" value="RESC6"/>
    <property type="match status" value="1"/>
</dbReference>
<dbReference type="GO" id="GO:0044528">
    <property type="term" value="P:regulation of mitochondrial mRNA stability"/>
    <property type="evidence" value="ECO:0000318"/>
    <property type="project" value="GO_Central"/>
</dbReference>
<dbReference type="HOGENOM" id="CLU_297284_0_0_1"/>
<dbReference type="AlphaFoldDB" id="B8LC31"/>
<feature type="compositionally biased region" description="Low complexity" evidence="1">
    <location>
        <begin position="69"/>
        <end position="86"/>
    </location>
</feature>
<protein>
    <recommendedName>
        <fullName evidence="2">RAP domain-containing protein</fullName>
    </recommendedName>
</protein>
<evidence type="ECO:0000256" key="1">
    <source>
        <dbReference type="SAM" id="MobiDB-lite"/>
    </source>
</evidence>
<dbReference type="RefSeq" id="XP_002296595.1">
    <property type="nucleotide sequence ID" value="XM_002296559.1"/>
</dbReference>
<accession>B8LC31</accession>
<reference evidence="3 4" key="2">
    <citation type="journal article" date="2008" name="Nature">
        <title>The Phaeodactylum genome reveals the evolutionary history of diatom genomes.</title>
        <authorList>
            <person name="Bowler C."/>
            <person name="Allen A.E."/>
            <person name="Badger J.H."/>
            <person name="Grimwood J."/>
            <person name="Jabbari K."/>
            <person name="Kuo A."/>
            <person name="Maheswari U."/>
            <person name="Martens C."/>
            <person name="Maumus F."/>
            <person name="Otillar R.P."/>
            <person name="Rayko E."/>
            <person name="Salamov A."/>
            <person name="Vandepoele K."/>
            <person name="Beszteri B."/>
            <person name="Gruber A."/>
            <person name="Heijde M."/>
            <person name="Katinka M."/>
            <person name="Mock T."/>
            <person name="Valentin K."/>
            <person name="Verret F."/>
            <person name="Berges J.A."/>
            <person name="Brownlee C."/>
            <person name="Cadoret J.P."/>
            <person name="Chiovitti A."/>
            <person name="Choi C.J."/>
            <person name="Coesel S."/>
            <person name="De Martino A."/>
            <person name="Detter J.C."/>
            <person name="Durkin C."/>
            <person name="Falciatore A."/>
            <person name="Fournet J."/>
            <person name="Haruta M."/>
            <person name="Huysman M.J."/>
            <person name="Jenkins B.D."/>
            <person name="Jiroutova K."/>
            <person name="Jorgensen R.E."/>
            <person name="Joubert Y."/>
            <person name="Kaplan A."/>
            <person name="Kroger N."/>
            <person name="Kroth P.G."/>
            <person name="La Roche J."/>
            <person name="Lindquist E."/>
            <person name="Lommer M."/>
            <person name="Martin-Jezequel V."/>
            <person name="Lopez P.J."/>
            <person name="Lucas S."/>
            <person name="Mangogna M."/>
            <person name="McGinnis K."/>
            <person name="Medlin L.K."/>
            <person name="Montsant A."/>
            <person name="Oudot-Le Secq M.P."/>
            <person name="Napoli C."/>
            <person name="Obornik M."/>
            <person name="Parker M.S."/>
            <person name="Petit J.L."/>
            <person name="Porcel B.M."/>
            <person name="Poulsen N."/>
            <person name="Robison M."/>
            <person name="Rychlewski L."/>
            <person name="Rynearson T.A."/>
            <person name="Schmutz J."/>
            <person name="Shapiro H."/>
            <person name="Siaut M."/>
            <person name="Stanley M."/>
            <person name="Sussman M.R."/>
            <person name="Taylor A.R."/>
            <person name="Vardi A."/>
            <person name="von Dassow P."/>
            <person name="Vyverman W."/>
            <person name="Willis A."/>
            <person name="Wyrwicz L.S."/>
            <person name="Rokhsar D.S."/>
            <person name="Weissenbach J."/>
            <person name="Armbrust E.V."/>
            <person name="Green B.R."/>
            <person name="Van de Peer Y."/>
            <person name="Grigoriev I.V."/>
        </authorList>
    </citation>
    <scope>NUCLEOTIDE SEQUENCE [LARGE SCALE GENOMIC DNA]</scope>
    <source>
        <strain evidence="3 4">CCMP1335</strain>
    </source>
</reference>
<evidence type="ECO:0000259" key="2">
    <source>
        <dbReference type="PROSITE" id="PS51286"/>
    </source>
</evidence>
<dbReference type="InParanoid" id="B8LC31"/>
<name>B8LC31_THAPS</name>